<proteinExistence type="predicted"/>
<dbReference type="InterPro" id="IPR029052">
    <property type="entry name" value="Metallo-depent_PP-like"/>
</dbReference>
<evidence type="ECO:0000259" key="2">
    <source>
        <dbReference type="Pfam" id="PF00149"/>
    </source>
</evidence>
<keyword evidence="4" id="KW-1185">Reference proteome</keyword>
<dbReference type="EMBL" id="JAUBDI010000001">
    <property type="protein sequence ID" value="MDW0111645.1"/>
    <property type="molecule type" value="Genomic_DNA"/>
</dbReference>
<dbReference type="Gene3D" id="3.60.21.10">
    <property type="match status" value="1"/>
</dbReference>
<dbReference type="PANTHER" id="PTHR31302">
    <property type="entry name" value="TRANSMEMBRANE PROTEIN WITH METALLOPHOSPHOESTERASE DOMAIN-RELATED"/>
    <property type="match status" value="1"/>
</dbReference>
<dbReference type="Proteomes" id="UP001282284">
    <property type="component" value="Unassembled WGS sequence"/>
</dbReference>
<dbReference type="InterPro" id="IPR051158">
    <property type="entry name" value="Metallophosphoesterase_sf"/>
</dbReference>
<dbReference type="RefSeq" id="WP_317941535.1">
    <property type="nucleotide sequence ID" value="NZ_JAUBDI010000001.1"/>
</dbReference>
<name>A0ABU4G3T9_9BACL</name>
<sequence>MKIVWNSMLIALGVFGSIFAYMYALANRKQVKQHAFSVKTDQLEQKQLTLFFISDIHRRKIDERLLNKIRKFGPIDMVIIGGDLAEGGVPVARIEENVEKLSMLGELFFIWGNNDREVGEDVIRRILQRHGGTLLENSASGIASHPTWCLCGTDDPSSNNVDISRALQNSHRYKHLIVATHSPVLFRKVKEYVQPDLMLAGHTHGGQIRIGRFGLHPLGKFTVSNAKATLISNGYGTSIIPLRFGAKPECHIIRIRY</sequence>
<organism evidence="3 4">
    <name type="scientific">Sporosarcina saromensis</name>
    <dbReference type="NCBI Taxonomy" id="359365"/>
    <lineage>
        <taxon>Bacteria</taxon>
        <taxon>Bacillati</taxon>
        <taxon>Bacillota</taxon>
        <taxon>Bacilli</taxon>
        <taxon>Bacillales</taxon>
        <taxon>Caryophanaceae</taxon>
        <taxon>Sporosarcina</taxon>
    </lineage>
</organism>
<keyword evidence="1" id="KW-1133">Transmembrane helix</keyword>
<evidence type="ECO:0000313" key="4">
    <source>
        <dbReference type="Proteomes" id="UP001282284"/>
    </source>
</evidence>
<gene>
    <name evidence="3" type="ORF">QT711_00515</name>
</gene>
<dbReference type="InterPro" id="IPR004843">
    <property type="entry name" value="Calcineurin-like_PHP"/>
</dbReference>
<feature type="transmembrane region" description="Helical" evidence="1">
    <location>
        <begin position="6"/>
        <end position="26"/>
    </location>
</feature>
<reference evidence="3 4" key="1">
    <citation type="submission" date="2023-06" db="EMBL/GenBank/DDBJ databases">
        <title>Sporosarcina sp. nov., isolated from Korean traditional fermented seafood 'Jeotgal'.</title>
        <authorList>
            <person name="Yang A.I."/>
            <person name="Shin N.-R."/>
        </authorList>
    </citation>
    <scope>NUCLEOTIDE SEQUENCE [LARGE SCALE GENOMIC DNA]</scope>
    <source>
        <strain evidence="3 4">KCTC13119</strain>
    </source>
</reference>
<evidence type="ECO:0000256" key="1">
    <source>
        <dbReference type="SAM" id="Phobius"/>
    </source>
</evidence>
<protein>
    <submittedName>
        <fullName evidence="3">Metallophosphoesterase</fullName>
    </submittedName>
</protein>
<dbReference type="SUPFAM" id="SSF56300">
    <property type="entry name" value="Metallo-dependent phosphatases"/>
    <property type="match status" value="1"/>
</dbReference>
<keyword evidence="1" id="KW-0472">Membrane</keyword>
<comment type="caution">
    <text evidence="3">The sequence shown here is derived from an EMBL/GenBank/DDBJ whole genome shotgun (WGS) entry which is preliminary data.</text>
</comment>
<evidence type="ECO:0000313" key="3">
    <source>
        <dbReference type="EMBL" id="MDW0111645.1"/>
    </source>
</evidence>
<dbReference type="PANTHER" id="PTHR31302:SF32">
    <property type="entry name" value="PHOSPHOESTERASE"/>
    <property type="match status" value="1"/>
</dbReference>
<dbReference type="Pfam" id="PF00149">
    <property type="entry name" value="Metallophos"/>
    <property type="match status" value="1"/>
</dbReference>
<accession>A0ABU4G3T9</accession>
<feature type="domain" description="Calcineurin-like phosphoesterase" evidence="2">
    <location>
        <begin position="49"/>
        <end position="205"/>
    </location>
</feature>
<keyword evidence="1" id="KW-0812">Transmembrane</keyword>